<reference evidence="1 2" key="1">
    <citation type="submission" date="2021-05" db="EMBL/GenBank/DDBJ databases">
        <title>Genome Assembly of Synthetic Allotetraploid Brassica napus Reveals Homoeologous Exchanges between Subgenomes.</title>
        <authorList>
            <person name="Davis J.T."/>
        </authorList>
    </citation>
    <scope>NUCLEOTIDE SEQUENCE [LARGE SCALE GENOMIC DNA]</scope>
    <source>
        <strain evidence="2">cv. Da-Ae</strain>
        <tissue evidence="1">Seedling</tissue>
    </source>
</reference>
<accession>A0ABQ7ZFR0</accession>
<dbReference type="EMBL" id="JAGKQM010000015">
    <property type="protein sequence ID" value="KAH0879078.1"/>
    <property type="molecule type" value="Genomic_DNA"/>
</dbReference>
<dbReference type="Proteomes" id="UP000824890">
    <property type="component" value="Unassembled WGS sequence"/>
</dbReference>
<sequence length="90" mass="10528">MEANSIEQNGEHHYAITWNNLLFMAAELSQGNGPRTPISRMPRPHHHHSDFHQITLSVLYSVYWSVVVEPINPRRSNCRCFTRLRLLEAF</sequence>
<proteinExistence type="predicted"/>
<evidence type="ECO:0000313" key="1">
    <source>
        <dbReference type="EMBL" id="KAH0879078.1"/>
    </source>
</evidence>
<protein>
    <submittedName>
        <fullName evidence="1">Uncharacterized protein</fullName>
    </submittedName>
</protein>
<organism evidence="1 2">
    <name type="scientific">Brassica napus</name>
    <name type="common">Rape</name>
    <dbReference type="NCBI Taxonomy" id="3708"/>
    <lineage>
        <taxon>Eukaryota</taxon>
        <taxon>Viridiplantae</taxon>
        <taxon>Streptophyta</taxon>
        <taxon>Embryophyta</taxon>
        <taxon>Tracheophyta</taxon>
        <taxon>Spermatophyta</taxon>
        <taxon>Magnoliopsida</taxon>
        <taxon>eudicotyledons</taxon>
        <taxon>Gunneridae</taxon>
        <taxon>Pentapetalae</taxon>
        <taxon>rosids</taxon>
        <taxon>malvids</taxon>
        <taxon>Brassicales</taxon>
        <taxon>Brassicaceae</taxon>
        <taxon>Brassiceae</taxon>
        <taxon>Brassica</taxon>
    </lineage>
</organism>
<name>A0ABQ7ZFR0_BRANA</name>
<comment type="caution">
    <text evidence="1">The sequence shown here is derived from an EMBL/GenBank/DDBJ whole genome shotgun (WGS) entry which is preliminary data.</text>
</comment>
<evidence type="ECO:0000313" key="2">
    <source>
        <dbReference type="Proteomes" id="UP000824890"/>
    </source>
</evidence>
<gene>
    <name evidence="1" type="ORF">HID58_066472</name>
</gene>
<keyword evidence="2" id="KW-1185">Reference proteome</keyword>